<evidence type="ECO:0000256" key="5">
    <source>
        <dbReference type="ARBA" id="ARBA00022989"/>
    </source>
</evidence>
<keyword evidence="9" id="KW-1185">Reference proteome</keyword>
<evidence type="ECO:0000256" key="3">
    <source>
        <dbReference type="ARBA" id="ARBA00022475"/>
    </source>
</evidence>
<keyword evidence="4 7" id="KW-0812">Transmembrane</keyword>
<comment type="subcellular location">
    <subcellularLocation>
        <location evidence="1">Cell membrane</location>
        <topology evidence="1">Multi-pass membrane protein</topology>
    </subcellularLocation>
</comment>
<evidence type="ECO:0000256" key="7">
    <source>
        <dbReference type="SAM" id="Phobius"/>
    </source>
</evidence>
<reference evidence="9" key="1">
    <citation type="journal article" date="2019" name="Int. J. Syst. Evol. Microbiol.">
        <title>The Global Catalogue of Microorganisms (GCM) 10K type strain sequencing project: providing services to taxonomists for standard genome sequencing and annotation.</title>
        <authorList>
            <consortium name="The Broad Institute Genomics Platform"/>
            <consortium name="The Broad Institute Genome Sequencing Center for Infectious Disease"/>
            <person name="Wu L."/>
            <person name="Ma J."/>
        </authorList>
    </citation>
    <scope>NUCLEOTIDE SEQUENCE [LARGE SCALE GENOMIC DNA]</scope>
    <source>
        <strain evidence="9">CCUG 62974</strain>
    </source>
</reference>
<feature type="transmembrane region" description="Helical" evidence="7">
    <location>
        <begin position="306"/>
        <end position="326"/>
    </location>
</feature>
<feature type="transmembrane region" description="Helical" evidence="7">
    <location>
        <begin position="372"/>
        <end position="391"/>
    </location>
</feature>
<evidence type="ECO:0000313" key="9">
    <source>
        <dbReference type="Proteomes" id="UP001597024"/>
    </source>
</evidence>
<dbReference type="SUPFAM" id="SSF103473">
    <property type="entry name" value="MFS general substrate transporter"/>
    <property type="match status" value="1"/>
</dbReference>
<feature type="transmembrane region" description="Helical" evidence="7">
    <location>
        <begin position="282"/>
        <end position="300"/>
    </location>
</feature>
<dbReference type="Gene3D" id="1.20.1250.20">
    <property type="entry name" value="MFS general substrate transporter like domains"/>
    <property type="match status" value="1"/>
</dbReference>
<keyword evidence="6 7" id="KW-0472">Membrane</keyword>
<dbReference type="Proteomes" id="UP001597024">
    <property type="component" value="Unassembled WGS sequence"/>
</dbReference>
<dbReference type="Pfam" id="PF05977">
    <property type="entry name" value="MFS_3"/>
    <property type="match status" value="1"/>
</dbReference>
<feature type="transmembrane region" description="Helical" evidence="7">
    <location>
        <begin position="157"/>
        <end position="181"/>
    </location>
</feature>
<dbReference type="PANTHER" id="PTHR23513:SF6">
    <property type="entry name" value="MAJOR FACILITATOR SUPERFAMILY ASSOCIATED DOMAIN-CONTAINING PROTEIN"/>
    <property type="match status" value="1"/>
</dbReference>
<feature type="transmembrane region" description="Helical" evidence="7">
    <location>
        <begin position="89"/>
        <end position="115"/>
    </location>
</feature>
<dbReference type="PANTHER" id="PTHR23513">
    <property type="entry name" value="INTEGRAL MEMBRANE EFFLUX PROTEIN-RELATED"/>
    <property type="match status" value="1"/>
</dbReference>
<dbReference type="EMBL" id="JBHTHX010000381">
    <property type="protein sequence ID" value="MFD0885534.1"/>
    <property type="molecule type" value="Genomic_DNA"/>
</dbReference>
<sequence length="408" mass="43457">MGDADFRGLLYATTSSAAGVAIARIAIPLTVIITLHGGPLEAGITSALLTAPFFLIGLPAGAWVDRLPKRRLLLVCQAGRGAILLTIPVAWWLGILSFWYLYAVVLLFGALNVFYDVAYQSYLPTLVGREKVLDGNSRLESIRQVVALGGPAFGGQLVAALTAPVAFVTTSVGLMFSSLFLSRIKRPETTPVRNPRQNIWAEARDGIVYLWSNAYLRSIAVSTGWLNLTGMAAYTVTMVLLASTLRLSPGAIGLFFSVVGVGGIAAAFTVNRINRFLGAGRSMWLVLLVGSPFALVLPAVDNGWTLWVGAFANAVVAFMTVVYNVTEVSYTQAVTPDGKLGRVNASMRFVTWSMMPLGSLLGGFVADLAGTRAGLLICAVAGCLAFVPVWLSPWRRTRELPAVTVAGV</sequence>
<evidence type="ECO:0000256" key="4">
    <source>
        <dbReference type="ARBA" id="ARBA00022692"/>
    </source>
</evidence>
<dbReference type="CDD" id="cd06173">
    <property type="entry name" value="MFS_MefA_like"/>
    <property type="match status" value="1"/>
</dbReference>
<name>A0ABW3DRC8_9ACTN</name>
<evidence type="ECO:0000256" key="6">
    <source>
        <dbReference type="ARBA" id="ARBA00023136"/>
    </source>
</evidence>
<feature type="transmembrane region" description="Helical" evidence="7">
    <location>
        <begin position="225"/>
        <end position="245"/>
    </location>
</feature>
<feature type="transmembrane region" description="Helical" evidence="7">
    <location>
        <begin position="347"/>
        <end position="366"/>
    </location>
</feature>
<keyword evidence="5 7" id="KW-1133">Transmembrane helix</keyword>
<feature type="transmembrane region" description="Helical" evidence="7">
    <location>
        <begin position="42"/>
        <end position="64"/>
    </location>
</feature>
<evidence type="ECO:0000256" key="1">
    <source>
        <dbReference type="ARBA" id="ARBA00004651"/>
    </source>
</evidence>
<dbReference type="InterPro" id="IPR036259">
    <property type="entry name" value="MFS_trans_sf"/>
</dbReference>
<organism evidence="8 9">
    <name type="scientific">Streptosporangium algeriense</name>
    <dbReference type="NCBI Taxonomy" id="1682748"/>
    <lineage>
        <taxon>Bacteria</taxon>
        <taxon>Bacillati</taxon>
        <taxon>Actinomycetota</taxon>
        <taxon>Actinomycetes</taxon>
        <taxon>Streptosporangiales</taxon>
        <taxon>Streptosporangiaceae</taxon>
        <taxon>Streptosporangium</taxon>
    </lineage>
</organism>
<dbReference type="InterPro" id="IPR010290">
    <property type="entry name" value="TM_effector"/>
</dbReference>
<evidence type="ECO:0000256" key="2">
    <source>
        <dbReference type="ARBA" id="ARBA00022448"/>
    </source>
</evidence>
<feature type="transmembrane region" description="Helical" evidence="7">
    <location>
        <begin position="9"/>
        <end position="36"/>
    </location>
</feature>
<keyword evidence="3" id="KW-1003">Cell membrane</keyword>
<keyword evidence="2" id="KW-0813">Transport</keyword>
<gene>
    <name evidence="8" type="ORF">ACFQ08_13335</name>
</gene>
<proteinExistence type="predicted"/>
<feature type="transmembrane region" description="Helical" evidence="7">
    <location>
        <begin position="251"/>
        <end position="270"/>
    </location>
</feature>
<protein>
    <submittedName>
        <fullName evidence="8">MFS transporter</fullName>
    </submittedName>
</protein>
<comment type="caution">
    <text evidence="8">The sequence shown here is derived from an EMBL/GenBank/DDBJ whole genome shotgun (WGS) entry which is preliminary data.</text>
</comment>
<accession>A0ABW3DRC8</accession>
<evidence type="ECO:0000313" key="8">
    <source>
        <dbReference type="EMBL" id="MFD0885534.1"/>
    </source>
</evidence>